<evidence type="ECO:0000313" key="6">
    <source>
        <dbReference type="Proteomes" id="UP000076848"/>
    </source>
</evidence>
<dbReference type="InterPro" id="IPR036390">
    <property type="entry name" value="WH_DNA-bd_sf"/>
</dbReference>
<dbReference type="PROSITE" id="PS50995">
    <property type="entry name" value="HTH_MARR_2"/>
    <property type="match status" value="1"/>
</dbReference>
<dbReference type="STRING" id="288768.SAMEA3906486_02474"/>
<dbReference type="InterPro" id="IPR039422">
    <property type="entry name" value="MarR/SlyA-like"/>
</dbReference>
<evidence type="ECO:0000256" key="1">
    <source>
        <dbReference type="ARBA" id="ARBA00023015"/>
    </source>
</evidence>
<dbReference type="InterPro" id="IPR000835">
    <property type="entry name" value="HTH_MarR-typ"/>
</dbReference>
<dbReference type="Gene3D" id="1.10.10.10">
    <property type="entry name" value="Winged helix-like DNA-binding domain superfamily/Winged helix DNA-binding domain"/>
    <property type="match status" value="1"/>
</dbReference>
<dbReference type="GO" id="GO:0003677">
    <property type="term" value="F:DNA binding"/>
    <property type="evidence" value="ECO:0007669"/>
    <property type="project" value="UniProtKB-KW"/>
</dbReference>
<reference evidence="5 6" key="1">
    <citation type="submission" date="2016-04" db="EMBL/GenBank/DDBJ databases">
        <authorList>
            <consortium name="Pathogen Informatics"/>
        </authorList>
    </citation>
    <scope>NUCLEOTIDE SEQUENCE [LARGE SCALE GENOMIC DNA]</scope>
    <source>
        <strain evidence="5 6">H050680373</strain>
    </source>
</reference>
<protein>
    <submittedName>
        <fullName evidence="5">MarR family transcriptional regulator</fullName>
    </submittedName>
</protein>
<proteinExistence type="predicted"/>
<dbReference type="SMART" id="SM00347">
    <property type="entry name" value="HTH_MARR"/>
    <property type="match status" value="1"/>
</dbReference>
<dbReference type="Proteomes" id="UP000076848">
    <property type="component" value="Unassembled WGS sequence"/>
</dbReference>
<dbReference type="InterPro" id="IPR036388">
    <property type="entry name" value="WH-like_DNA-bd_sf"/>
</dbReference>
<dbReference type="EMBL" id="FKIF01000006">
    <property type="protein sequence ID" value="SAI69404.1"/>
    <property type="molecule type" value="Genomic_DNA"/>
</dbReference>
<dbReference type="Pfam" id="PF12802">
    <property type="entry name" value="MarR_2"/>
    <property type="match status" value="1"/>
</dbReference>
<dbReference type="AlphaFoldDB" id="A0A157SGD1"/>
<dbReference type="GO" id="GO:0006950">
    <property type="term" value="P:response to stress"/>
    <property type="evidence" value="ECO:0007669"/>
    <property type="project" value="TreeGrafter"/>
</dbReference>
<evidence type="ECO:0000259" key="4">
    <source>
        <dbReference type="PROSITE" id="PS50995"/>
    </source>
</evidence>
<dbReference type="GO" id="GO:0003700">
    <property type="term" value="F:DNA-binding transcription factor activity"/>
    <property type="evidence" value="ECO:0007669"/>
    <property type="project" value="InterPro"/>
</dbReference>
<dbReference type="PANTHER" id="PTHR33164">
    <property type="entry name" value="TRANSCRIPTIONAL REGULATOR, MARR FAMILY"/>
    <property type="match status" value="1"/>
</dbReference>
<dbReference type="PRINTS" id="PR00598">
    <property type="entry name" value="HTHMARR"/>
</dbReference>
<dbReference type="OrthoDB" id="6002259at2"/>
<keyword evidence="2" id="KW-0238">DNA-binding</keyword>
<evidence type="ECO:0000313" key="5">
    <source>
        <dbReference type="EMBL" id="SAI69404.1"/>
    </source>
</evidence>
<keyword evidence="3" id="KW-0804">Transcription</keyword>
<evidence type="ECO:0000256" key="2">
    <source>
        <dbReference type="ARBA" id="ARBA00023125"/>
    </source>
</evidence>
<dbReference type="SUPFAM" id="SSF46785">
    <property type="entry name" value="Winged helix' DNA-binding domain"/>
    <property type="match status" value="1"/>
</dbReference>
<evidence type="ECO:0000256" key="3">
    <source>
        <dbReference type="ARBA" id="ARBA00023163"/>
    </source>
</evidence>
<name>A0A157SGD1_9BORD</name>
<accession>A0A157SGD1</accession>
<sequence length="151" mass="16629">MPDSPRVRFGSLLSQASRAWRRAVNRRLQPYGLTEATWLPLVRLSRAQTPMRQKDLAASLGLDGSSVVRLLDALQAAGLITRREEDGDRRAKAIVLTAQGQATVEQVEQVAAQVRAAALADISDRELRRAFDLLQGIVLRLEAETGTEDVQ</sequence>
<organism evidence="5 6">
    <name type="scientific">Bordetella ansorpii</name>
    <dbReference type="NCBI Taxonomy" id="288768"/>
    <lineage>
        <taxon>Bacteria</taxon>
        <taxon>Pseudomonadati</taxon>
        <taxon>Pseudomonadota</taxon>
        <taxon>Betaproteobacteria</taxon>
        <taxon>Burkholderiales</taxon>
        <taxon>Alcaligenaceae</taxon>
        <taxon>Bordetella</taxon>
    </lineage>
</organism>
<gene>
    <name evidence="5" type="primary">slyA_2</name>
    <name evidence="5" type="ORF">SAMEA3906486_02474</name>
</gene>
<keyword evidence="6" id="KW-1185">Reference proteome</keyword>
<feature type="domain" description="HTH marR-type" evidence="4">
    <location>
        <begin position="6"/>
        <end position="139"/>
    </location>
</feature>
<keyword evidence="1" id="KW-0805">Transcription regulation</keyword>
<dbReference type="PANTHER" id="PTHR33164:SF64">
    <property type="entry name" value="TRANSCRIPTIONAL REGULATOR SLYA"/>
    <property type="match status" value="1"/>
</dbReference>
<dbReference type="RefSeq" id="WP_066127364.1">
    <property type="nucleotide sequence ID" value="NZ_FKIF01000006.1"/>
</dbReference>